<feature type="domain" description="PPM-type phosphatase" evidence="8">
    <location>
        <begin position="181"/>
        <end position="428"/>
    </location>
</feature>
<dbReference type="PROSITE" id="PS51746">
    <property type="entry name" value="PPM_2"/>
    <property type="match status" value="1"/>
</dbReference>
<reference evidence="9" key="1">
    <citation type="submission" date="2018-02" db="EMBL/GenBank/DDBJ databases">
        <authorList>
            <person name="Cohen D.B."/>
            <person name="Kent A.D."/>
        </authorList>
    </citation>
    <scope>NUCLEOTIDE SEQUENCE</scope>
</reference>
<evidence type="ECO:0000256" key="3">
    <source>
        <dbReference type="ARBA" id="ARBA00022723"/>
    </source>
</evidence>
<feature type="region of interest" description="Disordered" evidence="7">
    <location>
        <begin position="32"/>
        <end position="57"/>
    </location>
</feature>
<keyword evidence="3" id="KW-0479">Metal-binding</keyword>
<evidence type="ECO:0000256" key="4">
    <source>
        <dbReference type="ARBA" id="ARBA00022801"/>
    </source>
</evidence>
<keyword evidence="5" id="KW-0460">Magnesium</keyword>
<organism evidence="9">
    <name type="scientific">Fagus sylvatica</name>
    <name type="common">Beechnut</name>
    <dbReference type="NCBI Taxonomy" id="28930"/>
    <lineage>
        <taxon>Eukaryota</taxon>
        <taxon>Viridiplantae</taxon>
        <taxon>Streptophyta</taxon>
        <taxon>Embryophyta</taxon>
        <taxon>Tracheophyta</taxon>
        <taxon>Spermatophyta</taxon>
        <taxon>Magnoliopsida</taxon>
        <taxon>eudicotyledons</taxon>
        <taxon>Gunneridae</taxon>
        <taxon>Pentapetalae</taxon>
        <taxon>rosids</taxon>
        <taxon>fabids</taxon>
        <taxon>Fagales</taxon>
        <taxon>Fagaceae</taxon>
        <taxon>Fagus</taxon>
    </lineage>
</organism>
<comment type="cofactor">
    <cofactor evidence="2">
        <name>Mg(2+)</name>
        <dbReference type="ChEBI" id="CHEBI:18420"/>
    </cofactor>
</comment>
<dbReference type="SMART" id="SM00331">
    <property type="entry name" value="PP2C_SIG"/>
    <property type="match status" value="1"/>
</dbReference>
<dbReference type="Pfam" id="PF00481">
    <property type="entry name" value="PP2C"/>
    <property type="match status" value="1"/>
</dbReference>
<evidence type="ECO:0000256" key="5">
    <source>
        <dbReference type="ARBA" id="ARBA00022842"/>
    </source>
</evidence>
<dbReference type="GO" id="GO:0004722">
    <property type="term" value="F:protein serine/threonine phosphatase activity"/>
    <property type="evidence" value="ECO:0007669"/>
    <property type="project" value="InterPro"/>
</dbReference>
<name>A0A2N9IN15_FAGSY</name>
<proteinExistence type="predicted"/>
<dbReference type="SUPFAM" id="SSF81606">
    <property type="entry name" value="PP2C-like"/>
    <property type="match status" value="1"/>
</dbReference>
<protein>
    <recommendedName>
        <fullName evidence="8">PPM-type phosphatase domain-containing protein</fullName>
    </recommendedName>
</protein>
<dbReference type="Gene3D" id="3.60.40.10">
    <property type="entry name" value="PPM-type phosphatase domain"/>
    <property type="match status" value="1"/>
</dbReference>
<evidence type="ECO:0000313" key="9">
    <source>
        <dbReference type="EMBL" id="SPD25499.1"/>
    </source>
</evidence>
<evidence type="ECO:0000256" key="7">
    <source>
        <dbReference type="SAM" id="MobiDB-lite"/>
    </source>
</evidence>
<dbReference type="GO" id="GO:0046872">
    <property type="term" value="F:metal ion binding"/>
    <property type="evidence" value="ECO:0007669"/>
    <property type="project" value="UniProtKB-KW"/>
</dbReference>
<evidence type="ECO:0000256" key="1">
    <source>
        <dbReference type="ARBA" id="ARBA00001936"/>
    </source>
</evidence>
<dbReference type="EMBL" id="OIVN01006119">
    <property type="protein sequence ID" value="SPD25499.1"/>
    <property type="molecule type" value="Genomic_DNA"/>
</dbReference>
<dbReference type="SMART" id="SM00332">
    <property type="entry name" value="PP2Cc"/>
    <property type="match status" value="1"/>
</dbReference>
<evidence type="ECO:0000256" key="6">
    <source>
        <dbReference type="ARBA" id="ARBA00023211"/>
    </source>
</evidence>
<dbReference type="InterPro" id="IPR036457">
    <property type="entry name" value="PPM-type-like_dom_sf"/>
</dbReference>
<feature type="compositionally biased region" description="Basic and acidic residues" evidence="7">
    <location>
        <begin position="36"/>
        <end position="49"/>
    </location>
</feature>
<keyword evidence="6" id="KW-0464">Manganese</keyword>
<dbReference type="InterPro" id="IPR001932">
    <property type="entry name" value="PPM-type_phosphatase-like_dom"/>
</dbReference>
<accession>A0A2N9IN15</accession>
<gene>
    <name evidence="9" type="ORF">FSB_LOCUS53381</name>
</gene>
<dbReference type="PANTHER" id="PTHR47992">
    <property type="entry name" value="PROTEIN PHOSPHATASE"/>
    <property type="match status" value="1"/>
</dbReference>
<dbReference type="FunFam" id="3.60.40.10:FF:000079">
    <property type="entry name" value="Probable protein phosphatase 2C 74"/>
    <property type="match status" value="1"/>
</dbReference>
<dbReference type="CDD" id="cd00143">
    <property type="entry name" value="PP2Cc"/>
    <property type="match status" value="1"/>
</dbReference>
<comment type="cofactor">
    <cofactor evidence="1">
        <name>Mn(2+)</name>
        <dbReference type="ChEBI" id="CHEBI:29035"/>
    </cofactor>
</comment>
<evidence type="ECO:0000256" key="2">
    <source>
        <dbReference type="ARBA" id="ARBA00001946"/>
    </source>
</evidence>
<dbReference type="InterPro" id="IPR015655">
    <property type="entry name" value="PP2C"/>
</dbReference>
<sequence length="436" mass="48454">MPLTLSFVGNIFVGRKGGSLIFENLNPDSSKGKAFLHNEESPREKKLPCQEKSSTTPQEYIGGEEVDAANFYVEKAHEKCGILMSDNIAWHEEKIMQENMIHKVHQNGMHEYDHKHTQEIGVLVNDIIQGSESLGMVNIAGSKLRKRPAKLVLPDQYCPVLEFGEMGRKLEHMEFEVEGRDFVLASQKGRRKVMEDGYGVMIDILGDPKQAFFAVIDGHGGHAAADFVAENLGRNITKALEYVGEEEGWLEQAIRSGYMVTDKEFLCQGVSSGACAASVLLKDGELHVANVGDCRVVLSRKGVARALTNDHRLSREDERLRIVNSGGFVQCRNGVWRAQGTLAVSRAIGDLHLKEWIISEPEIKKLHLNSDCQFLIIASDGLWDKVNDQEAVDVVLREKNLLVSCKKLVDMSSSRGSMDDITVMVINLQNFVATSC</sequence>
<keyword evidence="4" id="KW-0378">Hydrolase</keyword>
<dbReference type="AlphaFoldDB" id="A0A2N9IN15"/>
<evidence type="ECO:0000259" key="8">
    <source>
        <dbReference type="PROSITE" id="PS51746"/>
    </source>
</evidence>